<dbReference type="Proteomes" id="UP000574390">
    <property type="component" value="Unassembled WGS sequence"/>
</dbReference>
<protein>
    <submittedName>
        <fullName evidence="1">Uncharacterized protein</fullName>
    </submittedName>
</protein>
<evidence type="ECO:0000313" key="2">
    <source>
        <dbReference type="Proteomes" id="UP000574390"/>
    </source>
</evidence>
<dbReference type="AlphaFoldDB" id="A0A7J6Q8G0"/>
<organism evidence="1 2">
    <name type="scientific">Perkinsus olseni</name>
    <name type="common">Perkinsus atlanticus</name>
    <dbReference type="NCBI Taxonomy" id="32597"/>
    <lineage>
        <taxon>Eukaryota</taxon>
        <taxon>Sar</taxon>
        <taxon>Alveolata</taxon>
        <taxon>Perkinsozoa</taxon>
        <taxon>Perkinsea</taxon>
        <taxon>Perkinsida</taxon>
        <taxon>Perkinsidae</taxon>
        <taxon>Perkinsus</taxon>
    </lineage>
</organism>
<proteinExistence type="predicted"/>
<dbReference type="EMBL" id="JABANM010031617">
    <property type="protein sequence ID" value="KAF4704271.1"/>
    <property type="molecule type" value="Genomic_DNA"/>
</dbReference>
<reference evidence="1 2" key="1">
    <citation type="submission" date="2020-04" db="EMBL/GenBank/DDBJ databases">
        <title>Perkinsus olseni comparative genomics.</title>
        <authorList>
            <person name="Bogema D.R."/>
        </authorList>
    </citation>
    <scope>NUCLEOTIDE SEQUENCE [LARGE SCALE GENOMIC DNA]</scope>
    <source>
        <strain evidence="1">ATCC PRA-205</strain>
    </source>
</reference>
<sequence length="125" mass="13780">MTPDSPLRLTYGSKVFILYPDGEKVGIDGSTLSLPQVLQAMVREDTITLVVETCCYAVGSQPKSCGKPCGLCGASRSLKQVCNECLRFPCERCRRQCTLAQMQGICSSCYYDKFEAHDLGPYSFD</sequence>
<gene>
    <name evidence="1" type="ORF">FOZ62_012079</name>
</gene>
<accession>A0A7J6Q8G0</accession>
<comment type="caution">
    <text evidence="1">The sequence shown here is derived from an EMBL/GenBank/DDBJ whole genome shotgun (WGS) entry which is preliminary data.</text>
</comment>
<evidence type="ECO:0000313" key="1">
    <source>
        <dbReference type="EMBL" id="KAF4704271.1"/>
    </source>
</evidence>
<name>A0A7J6Q8G0_PEROL</name>